<accession>A6WAN5</accession>
<dbReference type="KEGG" id="kra:Krad_2394"/>
<dbReference type="STRING" id="266940.Krad_2394"/>
<dbReference type="OrthoDB" id="5190020at2"/>
<dbReference type="RefSeq" id="WP_012087908.1">
    <property type="nucleotide sequence ID" value="NC_009664.2"/>
</dbReference>
<organism evidence="1 2">
    <name type="scientific">Kineococcus radiotolerans (strain ATCC BAA-149 / DSM 14245 / SRS30216)</name>
    <dbReference type="NCBI Taxonomy" id="266940"/>
    <lineage>
        <taxon>Bacteria</taxon>
        <taxon>Bacillati</taxon>
        <taxon>Actinomycetota</taxon>
        <taxon>Actinomycetes</taxon>
        <taxon>Kineosporiales</taxon>
        <taxon>Kineosporiaceae</taxon>
        <taxon>Kineococcus</taxon>
    </lineage>
</organism>
<name>A6WAN5_KINRD</name>
<gene>
    <name evidence="1" type="ordered locus">Krad_2394</name>
</gene>
<keyword evidence="2" id="KW-1185">Reference proteome</keyword>
<evidence type="ECO:0000313" key="1">
    <source>
        <dbReference type="EMBL" id="ABS03874.1"/>
    </source>
</evidence>
<sequence length="78" mass="8366">MDPLQRARARTVLGYLPAEHMSTWANTALSRGYDSPAVRELATAVPDHDPTQLRLLLDTALEQLGAPGSAPALVDSDL</sequence>
<evidence type="ECO:0000313" key="2">
    <source>
        <dbReference type="Proteomes" id="UP000001116"/>
    </source>
</evidence>
<dbReference type="EMBL" id="CP000750">
    <property type="protein sequence ID" value="ABS03874.1"/>
    <property type="molecule type" value="Genomic_DNA"/>
</dbReference>
<reference evidence="2" key="1">
    <citation type="journal article" date="2008" name="PLoS ONE">
        <title>Survival in nuclear waste, extreme resistance, and potential applications gleaned from the genome sequence of Kineococcus radiotolerans SRS30216.</title>
        <authorList>
            <person name="Bagwell C.E."/>
            <person name="Bhat S."/>
            <person name="Hawkins G.M."/>
            <person name="Smith B.W."/>
            <person name="Biswas T."/>
            <person name="Hoover T.R."/>
            <person name="Saunders E."/>
            <person name="Han C.S."/>
            <person name="Tsodikov O.V."/>
            <person name="Shimkets L.J."/>
        </authorList>
    </citation>
    <scope>NUCLEOTIDE SEQUENCE [LARGE SCALE GENOMIC DNA]</scope>
    <source>
        <strain evidence="2">ATCC BAA-149 / DSM 14245 / SRS30216</strain>
    </source>
</reference>
<proteinExistence type="predicted"/>
<dbReference type="AlphaFoldDB" id="A6WAN5"/>
<protein>
    <submittedName>
        <fullName evidence="1">Uncharacterized protein</fullName>
    </submittedName>
</protein>
<dbReference type="Proteomes" id="UP000001116">
    <property type="component" value="Chromosome"/>
</dbReference>
<dbReference type="HOGENOM" id="CLU_2617304_0_0_11"/>